<protein>
    <submittedName>
        <fullName evidence="2">DEKNAAC102364</fullName>
    </submittedName>
</protein>
<sequence length="354" mass="38259">MALKLALSTRIKSTYSKTKRFISHNSSSSVSSSLSSSSDSTTESGFSYLTAESSTTLGTADMNDGLLSRLPLRIGTKSRKGMPLVHTPSVSKKSISSSSRRHSSASALSSSSVHRKTRSRGGHLSHSSSLSRARQNSLEQEDTHITQVDHDHSQHNPLKIVTDSEDVAEEVILLPIDPIDKSVPPCTTEELTPIIPATLDELRESISFEASINADDIGSNQDGALIQRRRALIVSTLSTTSGTATLATSVASHQLSLSLEDITAGSSIQQTGNSAGLYSSLQDEDFKDHVDPVFCKANQIDHFDRSLDLKKNDKLADQMALNILHNIAEEEADELSKFKKEIPVNFGKAGRDSQ</sequence>
<feature type="compositionally biased region" description="Basic and acidic residues" evidence="1">
    <location>
        <begin position="141"/>
        <end position="154"/>
    </location>
</feature>
<feature type="compositionally biased region" description="Low complexity" evidence="1">
    <location>
        <begin position="89"/>
        <end position="112"/>
    </location>
</feature>
<dbReference type="STRING" id="13370.A0A448YLB9"/>
<reference evidence="2 3" key="1">
    <citation type="submission" date="2018-12" db="EMBL/GenBank/DDBJ databases">
        <authorList>
            <person name="Tiukova I."/>
            <person name="Dainat J."/>
        </authorList>
    </citation>
    <scope>NUCLEOTIDE SEQUENCE [LARGE SCALE GENOMIC DNA]</scope>
</reference>
<evidence type="ECO:0000256" key="1">
    <source>
        <dbReference type="SAM" id="MobiDB-lite"/>
    </source>
</evidence>
<dbReference type="EMBL" id="CAACVR010000012">
    <property type="protein sequence ID" value="VEU21676.1"/>
    <property type="molecule type" value="Genomic_DNA"/>
</dbReference>
<organism evidence="2 3">
    <name type="scientific">Brettanomyces naardenensis</name>
    <name type="common">Yeast</name>
    <dbReference type="NCBI Taxonomy" id="13370"/>
    <lineage>
        <taxon>Eukaryota</taxon>
        <taxon>Fungi</taxon>
        <taxon>Dikarya</taxon>
        <taxon>Ascomycota</taxon>
        <taxon>Saccharomycotina</taxon>
        <taxon>Pichiomycetes</taxon>
        <taxon>Pichiales</taxon>
        <taxon>Pichiaceae</taxon>
        <taxon>Brettanomyces</taxon>
    </lineage>
</organism>
<feature type="compositionally biased region" description="Basic residues" evidence="1">
    <location>
        <begin position="113"/>
        <end position="123"/>
    </location>
</feature>
<evidence type="ECO:0000313" key="2">
    <source>
        <dbReference type="EMBL" id="VEU21676.1"/>
    </source>
</evidence>
<dbReference type="InParanoid" id="A0A448YLB9"/>
<dbReference type="Proteomes" id="UP000290900">
    <property type="component" value="Unassembled WGS sequence"/>
</dbReference>
<dbReference type="OrthoDB" id="3997946at2759"/>
<accession>A0A448YLB9</accession>
<name>A0A448YLB9_BRENA</name>
<evidence type="ECO:0000313" key="3">
    <source>
        <dbReference type="Proteomes" id="UP000290900"/>
    </source>
</evidence>
<keyword evidence="3" id="KW-1185">Reference proteome</keyword>
<dbReference type="AlphaFoldDB" id="A0A448YLB9"/>
<gene>
    <name evidence="2" type="ORF">BRENAR_LOCUS2409</name>
</gene>
<feature type="region of interest" description="Disordered" evidence="1">
    <location>
        <begin position="78"/>
        <end position="156"/>
    </location>
</feature>
<proteinExistence type="predicted"/>